<feature type="signal peptide" evidence="2">
    <location>
        <begin position="1"/>
        <end position="21"/>
    </location>
</feature>
<evidence type="ECO:0000313" key="4">
    <source>
        <dbReference type="Proteomes" id="UP000299102"/>
    </source>
</evidence>
<accession>A0A4C1WRY4</accession>
<name>A0A4C1WRY4_EUMVA</name>
<keyword evidence="4" id="KW-1185">Reference proteome</keyword>
<feature type="region of interest" description="Disordered" evidence="1">
    <location>
        <begin position="103"/>
        <end position="126"/>
    </location>
</feature>
<dbReference type="AlphaFoldDB" id="A0A4C1WRY4"/>
<dbReference type="Proteomes" id="UP000299102">
    <property type="component" value="Unassembled WGS sequence"/>
</dbReference>
<gene>
    <name evidence="3" type="ORF">EVAR_85333_1</name>
</gene>
<evidence type="ECO:0000256" key="1">
    <source>
        <dbReference type="SAM" id="MobiDB-lite"/>
    </source>
</evidence>
<protein>
    <submittedName>
        <fullName evidence="3">Uncharacterized protein</fullName>
    </submittedName>
</protein>
<keyword evidence="2" id="KW-0732">Signal</keyword>
<reference evidence="3 4" key="1">
    <citation type="journal article" date="2019" name="Commun. Biol.">
        <title>The bagworm genome reveals a unique fibroin gene that provides high tensile strength.</title>
        <authorList>
            <person name="Kono N."/>
            <person name="Nakamura H."/>
            <person name="Ohtoshi R."/>
            <person name="Tomita M."/>
            <person name="Numata K."/>
            <person name="Arakawa K."/>
        </authorList>
    </citation>
    <scope>NUCLEOTIDE SEQUENCE [LARGE SCALE GENOMIC DNA]</scope>
</reference>
<feature type="chain" id="PRO_5020033511" evidence="2">
    <location>
        <begin position="22"/>
        <end position="228"/>
    </location>
</feature>
<sequence>MYHRIGLTLQTLSVFLAVSHPLHPPTARGRAGGAGRTQKTLDKAEAHLSLRVKNDSECASSAEELAAAHESARVSRGERICRSVGPRAAPAGAVESRQIVNRTRGAPSGRRGRPTLRKDAASPRTRRTRAALRRVPAGRHVVVGITGAGARLRPSPPGRGTPTSARYRIAIDREMKILFYTFDNMDRAIRMGCIDGSAAGGARVDGACGRAQQRAAAALPLLDHASSN</sequence>
<evidence type="ECO:0000313" key="3">
    <source>
        <dbReference type="EMBL" id="GBP54031.1"/>
    </source>
</evidence>
<evidence type="ECO:0000256" key="2">
    <source>
        <dbReference type="SAM" id="SignalP"/>
    </source>
</evidence>
<dbReference type="EMBL" id="BGZK01000638">
    <property type="protein sequence ID" value="GBP54031.1"/>
    <property type="molecule type" value="Genomic_DNA"/>
</dbReference>
<proteinExistence type="predicted"/>
<organism evidence="3 4">
    <name type="scientific">Eumeta variegata</name>
    <name type="common">Bagworm moth</name>
    <name type="synonym">Eumeta japonica</name>
    <dbReference type="NCBI Taxonomy" id="151549"/>
    <lineage>
        <taxon>Eukaryota</taxon>
        <taxon>Metazoa</taxon>
        <taxon>Ecdysozoa</taxon>
        <taxon>Arthropoda</taxon>
        <taxon>Hexapoda</taxon>
        <taxon>Insecta</taxon>
        <taxon>Pterygota</taxon>
        <taxon>Neoptera</taxon>
        <taxon>Endopterygota</taxon>
        <taxon>Lepidoptera</taxon>
        <taxon>Glossata</taxon>
        <taxon>Ditrysia</taxon>
        <taxon>Tineoidea</taxon>
        <taxon>Psychidae</taxon>
        <taxon>Oiketicinae</taxon>
        <taxon>Eumeta</taxon>
    </lineage>
</organism>
<comment type="caution">
    <text evidence="3">The sequence shown here is derived from an EMBL/GenBank/DDBJ whole genome shotgun (WGS) entry which is preliminary data.</text>
</comment>